<dbReference type="RefSeq" id="WP_321396827.1">
    <property type="nucleotide sequence ID" value="NZ_CP139487.1"/>
</dbReference>
<keyword evidence="3" id="KW-1185">Reference proteome</keyword>
<dbReference type="KEGG" id="psti:SOO65_03220"/>
<name>A0AAX4HQY4_9BACT</name>
<keyword evidence="1" id="KW-0732">Signal</keyword>
<gene>
    <name evidence="2" type="ORF">SOO65_03220</name>
</gene>
<dbReference type="EMBL" id="CP139487">
    <property type="protein sequence ID" value="WPU65749.1"/>
    <property type="molecule type" value="Genomic_DNA"/>
</dbReference>
<reference evidence="2 3" key="1">
    <citation type="submission" date="2023-11" db="EMBL/GenBank/DDBJ databases">
        <title>Peredibacter starrii A3.12.</title>
        <authorList>
            <person name="Mitchell R.J."/>
        </authorList>
    </citation>
    <scope>NUCLEOTIDE SEQUENCE [LARGE SCALE GENOMIC DNA]</scope>
    <source>
        <strain evidence="2 3">A3.12</strain>
    </source>
</reference>
<sequence length="141" mass="15571">MKTIILAAMLMVSAAFAHTIVGTPVLKGTLKTKLVVDNVPATCKVQIEKIWSSNNEDSYGNPAYHVRMDLSLSGYDMESGKTVKFDTKVMLSNMFTVGTNRMVKDYEYATEDGKITLTIKTDGRLNSVSFPNKSQKVTCSF</sequence>
<proteinExistence type="predicted"/>
<feature type="signal peptide" evidence="1">
    <location>
        <begin position="1"/>
        <end position="17"/>
    </location>
</feature>
<dbReference type="AlphaFoldDB" id="A0AAX4HQY4"/>
<evidence type="ECO:0000313" key="2">
    <source>
        <dbReference type="EMBL" id="WPU65749.1"/>
    </source>
</evidence>
<feature type="chain" id="PRO_5043702261" evidence="1">
    <location>
        <begin position="18"/>
        <end position="141"/>
    </location>
</feature>
<evidence type="ECO:0000313" key="3">
    <source>
        <dbReference type="Proteomes" id="UP001324634"/>
    </source>
</evidence>
<protein>
    <submittedName>
        <fullName evidence="2">Uncharacterized protein</fullName>
    </submittedName>
</protein>
<accession>A0AAX4HQY4</accession>
<dbReference type="Proteomes" id="UP001324634">
    <property type="component" value="Chromosome"/>
</dbReference>
<organism evidence="2 3">
    <name type="scientific">Peredibacter starrii</name>
    <dbReference type="NCBI Taxonomy" id="28202"/>
    <lineage>
        <taxon>Bacteria</taxon>
        <taxon>Pseudomonadati</taxon>
        <taxon>Bdellovibrionota</taxon>
        <taxon>Bacteriovoracia</taxon>
        <taxon>Bacteriovoracales</taxon>
        <taxon>Bacteriovoracaceae</taxon>
        <taxon>Peredibacter</taxon>
    </lineage>
</organism>
<evidence type="ECO:0000256" key="1">
    <source>
        <dbReference type="SAM" id="SignalP"/>
    </source>
</evidence>